<gene>
    <name evidence="3" type="ORF">BTO20_32335</name>
</gene>
<protein>
    <submittedName>
        <fullName evidence="3">XshC-Cox1 family protein</fullName>
    </submittedName>
</protein>
<dbReference type="InterPro" id="IPR027051">
    <property type="entry name" value="XdhC_Rossmann_dom"/>
</dbReference>
<dbReference type="AlphaFoldDB" id="A0A1Y0CBI7"/>
<dbReference type="RefSeq" id="WP_087080082.1">
    <property type="nucleotide sequence ID" value="NZ_CP020809.1"/>
</dbReference>
<dbReference type="PANTHER" id="PTHR30388">
    <property type="entry name" value="ALDEHYDE OXIDOREDUCTASE MOLYBDENUM COFACTOR ASSEMBLY PROTEIN"/>
    <property type="match status" value="1"/>
</dbReference>
<dbReference type="PANTHER" id="PTHR30388:SF4">
    <property type="entry name" value="MOLYBDENUM COFACTOR INSERTION CHAPERONE PAOD"/>
    <property type="match status" value="1"/>
</dbReference>
<dbReference type="Proteomes" id="UP000195331">
    <property type="component" value="Chromosome"/>
</dbReference>
<evidence type="ECO:0000313" key="4">
    <source>
        <dbReference type="Proteomes" id="UP000195331"/>
    </source>
</evidence>
<dbReference type="Gene3D" id="3.40.50.720">
    <property type="entry name" value="NAD(P)-binding Rossmann-like Domain"/>
    <property type="match status" value="1"/>
</dbReference>
<evidence type="ECO:0000259" key="2">
    <source>
        <dbReference type="Pfam" id="PF13478"/>
    </source>
</evidence>
<dbReference type="InterPro" id="IPR003777">
    <property type="entry name" value="XdhC_CoxI"/>
</dbReference>
<feature type="domain" description="XdhC Rossmann" evidence="2">
    <location>
        <begin position="209"/>
        <end position="351"/>
    </location>
</feature>
<proteinExistence type="predicted"/>
<reference evidence="3 4" key="1">
    <citation type="submission" date="2017-04" db="EMBL/GenBank/DDBJ databases">
        <title>Whole Genome Sequence of 1,4-Dioxane Degrading Bacterium Mycobacterium dioxanotrophicus PH-06.</title>
        <authorList>
            <person name="He Y."/>
        </authorList>
    </citation>
    <scope>NUCLEOTIDE SEQUENCE [LARGE SCALE GENOMIC DNA]</scope>
    <source>
        <strain evidence="3 4">PH-06</strain>
    </source>
</reference>
<evidence type="ECO:0000259" key="1">
    <source>
        <dbReference type="Pfam" id="PF02625"/>
    </source>
</evidence>
<organism evidence="3 4">
    <name type="scientific">Mycobacterium dioxanotrophicus</name>
    <dbReference type="NCBI Taxonomy" id="482462"/>
    <lineage>
        <taxon>Bacteria</taxon>
        <taxon>Bacillati</taxon>
        <taxon>Actinomycetota</taxon>
        <taxon>Actinomycetes</taxon>
        <taxon>Mycobacteriales</taxon>
        <taxon>Mycobacteriaceae</taxon>
        <taxon>Mycobacterium</taxon>
    </lineage>
</organism>
<dbReference type="KEGG" id="mdx:BTO20_32335"/>
<evidence type="ECO:0000313" key="3">
    <source>
        <dbReference type="EMBL" id="ART72631.1"/>
    </source>
</evidence>
<name>A0A1Y0CBI7_9MYCO</name>
<dbReference type="Pfam" id="PF02625">
    <property type="entry name" value="XdhC_CoxI"/>
    <property type="match status" value="1"/>
</dbReference>
<feature type="domain" description="XdhC- CoxI" evidence="1">
    <location>
        <begin position="11"/>
        <end position="78"/>
    </location>
</feature>
<dbReference type="InterPro" id="IPR052698">
    <property type="entry name" value="MoCofactor_Util/Proc"/>
</dbReference>
<sequence>MRDILTELSDWQRSRTRFAVASIVRTWHSAPRGTGASMAVSEAGDVVGSISGGCVEGAVYAVAEEVLATGQPQLVRYGISDEDAFETGLTCGGILEVFVRPAPDDHSVDLRALGTDRISAAPAAVITRVAGGSEAPEATPGEHIGAHLLLGPSGLSGSFGDRDTDTMVTNSARALLDRAADGVIECGRNGAACGEQVFLVQSFAPRPRMIVFGAIDFARAVTEIGRFLGYHVTVCDARPTFTTVARFPAADEVVVSWPHLYLQETTTDERTVICVLTHDEKFDIPVLTTALRLPVAYVGAMGSRRTHHKRLAALRECGVTETELASLHSPIGLDLGAHTPEETAVSVAAEIIAEARGGSGARLRKSKGAIHPANESIRVTSQPLEHLVR</sequence>
<dbReference type="EMBL" id="CP020809">
    <property type="protein sequence ID" value="ART72631.1"/>
    <property type="molecule type" value="Genomic_DNA"/>
</dbReference>
<keyword evidence="4" id="KW-1185">Reference proteome</keyword>
<dbReference type="Pfam" id="PF13478">
    <property type="entry name" value="XdhC_C"/>
    <property type="match status" value="1"/>
</dbReference>
<accession>A0A1Y0CBI7</accession>
<dbReference type="OrthoDB" id="9815497at2"/>